<evidence type="ECO:0000259" key="5">
    <source>
        <dbReference type="PROSITE" id="PS50930"/>
    </source>
</evidence>
<feature type="domain" description="Response regulatory" evidence="4">
    <location>
        <begin position="3"/>
        <end position="123"/>
    </location>
</feature>
<proteinExistence type="predicted"/>
<dbReference type="Proteomes" id="UP000237749">
    <property type="component" value="Unassembled WGS sequence"/>
</dbReference>
<organism evidence="6 7">
    <name type="scientific">Lacrimispora xylanisolvens</name>
    <dbReference type="NCBI Taxonomy" id="384636"/>
    <lineage>
        <taxon>Bacteria</taxon>
        <taxon>Bacillati</taxon>
        <taxon>Bacillota</taxon>
        <taxon>Clostridia</taxon>
        <taxon>Lachnospirales</taxon>
        <taxon>Lachnospiraceae</taxon>
        <taxon>Lacrimispora</taxon>
    </lineage>
</organism>
<evidence type="ECO:0000259" key="4">
    <source>
        <dbReference type="PROSITE" id="PS50110"/>
    </source>
</evidence>
<keyword evidence="7" id="KW-1185">Reference proteome</keyword>
<keyword evidence="3" id="KW-0597">Phosphoprotein</keyword>
<feature type="modified residue" description="4-aspartylphosphate" evidence="3">
    <location>
        <position position="60"/>
    </location>
</feature>
<feature type="domain" description="HTH LytTR-type" evidence="5">
    <location>
        <begin position="135"/>
        <end position="235"/>
    </location>
</feature>
<dbReference type="RefSeq" id="WP_104438729.1">
    <property type="nucleotide sequence ID" value="NZ_PTJA01000012.1"/>
</dbReference>
<dbReference type="InterPro" id="IPR001789">
    <property type="entry name" value="Sig_transdc_resp-reg_receiver"/>
</dbReference>
<accession>A0A2S6HNH6</accession>
<dbReference type="InterPro" id="IPR046947">
    <property type="entry name" value="LytR-like"/>
</dbReference>
<dbReference type="GO" id="GO:0003677">
    <property type="term" value="F:DNA binding"/>
    <property type="evidence" value="ECO:0007669"/>
    <property type="project" value="InterPro"/>
</dbReference>
<dbReference type="InterPro" id="IPR007492">
    <property type="entry name" value="LytTR_DNA-bd_dom"/>
</dbReference>
<dbReference type="SMART" id="SM00448">
    <property type="entry name" value="REC"/>
    <property type="match status" value="1"/>
</dbReference>
<evidence type="ECO:0000313" key="6">
    <source>
        <dbReference type="EMBL" id="PPK79044.1"/>
    </source>
</evidence>
<dbReference type="OrthoDB" id="1490554at2"/>
<dbReference type="InterPro" id="IPR011006">
    <property type="entry name" value="CheY-like_superfamily"/>
</dbReference>
<dbReference type="AlphaFoldDB" id="A0A2S6HNH6"/>
<dbReference type="PROSITE" id="PS50110">
    <property type="entry name" value="RESPONSE_REGULATORY"/>
    <property type="match status" value="1"/>
</dbReference>
<gene>
    <name evidence="6" type="ORF">BXY41_112204</name>
</gene>
<dbReference type="Gene3D" id="3.40.50.2300">
    <property type="match status" value="1"/>
</dbReference>
<evidence type="ECO:0000256" key="2">
    <source>
        <dbReference type="ARBA" id="ARBA00024867"/>
    </source>
</evidence>
<dbReference type="Gene3D" id="2.40.50.1020">
    <property type="entry name" value="LytTr DNA-binding domain"/>
    <property type="match status" value="1"/>
</dbReference>
<comment type="function">
    <text evidence="2">May play the central regulatory role in sporulation. It may be an element of the effector pathway responsible for the activation of sporulation genes in response to nutritional stress. Spo0A may act in concert with spo0H (a sigma factor) to control the expression of some genes that are critical to the sporulation process.</text>
</comment>
<dbReference type="Pfam" id="PF04397">
    <property type="entry name" value="LytTR"/>
    <property type="match status" value="1"/>
</dbReference>
<dbReference type="PANTHER" id="PTHR37299">
    <property type="entry name" value="TRANSCRIPTIONAL REGULATOR-RELATED"/>
    <property type="match status" value="1"/>
</dbReference>
<dbReference type="PROSITE" id="PS50930">
    <property type="entry name" value="HTH_LYTTR"/>
    <property type="match status" value="1"/>
</dbReference>
<dbReference type="SMART" id="SM00850">
    <property type="entry name" value="LytTR"/>
    <property type="match status" value="1"/>
</dbReference>
<dbReference type="Pfam" id="PF00072">
    <property type="entry name" value="Response_reg"/>
    <property type="match status" value="1"/>
</dbReference>
<dbReference type="EMBL" id="PTJA01000012">
    <property type="protein sequence ID" value="PPK79044.1"/>
    <property type="molecule type" value="Genomic_DNA"/>
</dbReference>
<sequence length="246" mass="28061">MYTIFLCDDIQETLDEYASLIKTIAEKNQIQVTISSFSSGEQLLFHLSDSPGQADIIYMDILMHQLNGIETARRLRDSGCQSEIIFLTTSDEYVFEAFDVTPVQYLLKGETTPERFERVFLQAISRIQKKGSDIFLCESQGVQKVLSVSSISFFEITKRIVTVQYNGSEEFSFYSSMENIENQLSGKGFVRVHRSYIVNLSYIVMFQQNAVCLKTGTVIPLGVTYIKQVRKAFSDYISRISLHVPK</sequence>
<evidence type="ECO:0000256" key="1">
    <source>
        <dbReference type="ARBA" id="ARBA00018672"/>
    </source>
</evidence>
<dbReference type="SUPFAM" id="SSF52172">
    <property type="entry name" value="CheY-like"/>
    <property type="match status" value="1"/>
</dbReference>
<evidence type="ECO:0000313" key="7">
    <source>
        <dbReference type="Proteomes" id="UP000237749"/>
    </source>
</evidence>
<comment type="caution">
    <text evidence="6">The sequence shown here is derived from an EMBL/GenBank/DDBJ whole genome shotgun (WGS) entry which is preliminary data.</text>
</comment>
<name>A0A2S6HNH6_9FIRM</name>
<dbReference type="PANTHER" id="PTHR37299:SF1">
    <property type="entry name" value="STAGE 0 SPORULATION PROTEIN A HOMOLOG"/>
    <property type="match status" value="1"/>
</dbReference>
<dbReference type="GO" id="GO:0000156">
    <property type="term" value="F:phosphorelay response regulator activity"/>
    <property type="evidence" value="ECO:0007669"/>
    <property type="project" value="InterPro"/>
</dbReference>
<evidence type="ECO:0000256" key="3">
    <source>
        <dbReference type="PROSITE-ProRule" id="PRU00169"/>
    </source>
</evidence>
<protein>
    <recommendedName>
        <fullName evidence="1">Stage 0 sporulation protein A homolog</fullName>
    </recommendedName>
</protein>
<reference evidence="6 7" key="1">
    <citation type="submission" date="2018-02" db="EMBL/GenBank/DDBJ databases">
        <title>Genomic Encyclopedia of Archaeal and Bacterial Type Strains, Phase II (KMG-II): from individual species to whole genera.</title>
        <authorList>
            <person name="Goeker M."/>
        </authorList>
    </citation>
    <scope>NUCLEOTIDE SEQUENCE [LARGE SCALE GENOMIC DNA]</scope>
    <source>
        <strain evidence="6 7">DSM 3808</strain>
    </source>
</reference>